<keyword evidence="5" id="KW-1185">Reference proteome</keyword>
<evidence type="ECO:0000313" key="4">
    <source>
        <dbReference type="EMBL" id="MFB0833521.1"/>
    </source>
</evidence>
<comment type="similarity">
    <text evidence="1">Belongs to the class-III pyridoxal-phosphate-dependent aminotransferase family.</text>
</comment>
<name>A0ABV4UIZ5_9MICC</name>
<dbReference type="Pfam" id="PF00202">
    <property type="entry name" value="Aminotran_3"/>
    <property type="match status" value="1"/>
</dbReference>
<reference evidence="4 5" key="1">
    <citation type="submission" date="2024-09" db="EMBL/GenBank/DDBJ databases">
        <authorList>
            <person name="Salinas-Garcia M.A."/>
            <person name="Prieme A."/>
        </authorList>
    </citation>
    <scope>NUCLEOTIDE SEQUENCE [LARGE SCALE GENOMIC DNA]</scope>
    <source>
        <strain evidence="4 5">DSM 21081</strain>
    </source>
</reference>
<dbReference type="Gene3D" id="3.90.1200.10">
    <property type="match status" value="1"/>
</dbReference>
<dbReference type="InterPro" id="IPR015421">
    <property type="entry name" value="PyrdxlP-dep_Trfase_major"/>
</dbReference>
<comment type="caution">
    <text evidence="4">The sequence shown here is derived from an EMBL/GenBank/DDBJ whole genome shotgun (WGS) entry which is preliminary data.</text>
</comment>
<organism evidence="4 5">
    <name type="scientific">Arthrobacter halodurans</name>
    <dbReference type="NCBI Taxonomy" id="516699"/>
    <lineage>
        <taxon>Bacteria</taxon>
        <taxon>Bacillati</taxon>
        <taxon>Actinomycetota</taxon>
        <taxon>Actinomycetes</taxon>
        <taxon>Micrococcales</taxon>
        <taxon>Micrococcaceae</taxon>
        <taxon>Arthrobacter</taxon>
    </lineage>
</organism>
<protein>
    <submittedName>
        <fullName evidence="4">Aminotransferase</fullName>
    </submittedName>
</protein>
<proteinExistence type="inferred from homology"/>
<dbReference type="Gene3D" id="3.90.1150.10">
    <property type="entry name" value="Aspartate Aminotransferase, domain 1"/>
    <property type="match status" value="1"/>
</dbReference>
<dbReference type="Pfam" id="PF01636">
    <property type="entry name" value="APH"/>
    <property type="match status" value="1"/>
</dbReference>
<dbReference type="SUPFAM" id="SSF53383">
    <property type="entry name" value="PLP-dependent transferases"/>
    <property type="match status" value="1"/>
</dbReference>
<evidence type="ECO:0000256" key="1">
    <source>
        <dbReference type="ARBA" id="ARBA00008954"/>
    </source>
</evidence>
<dbReference type="InterPro" id="IPR011009">
    <property type="entry name" value="Kinase-like_dom_sf"/>
</dbReference>
<sequence>MDPDLPRSAEAPASGHVRPAAEAAVAPALTRPDVDAAAAAGLALRLYGLRATAAELGSNQDRNFLLESEAAGPAARWVLKIDNAAFGADELAAQNRAIGRLDAAGIGVARVLPGLDGSRLQVAEVSGARHHVRLFEHVAGRSLVDAGYLPDATLRALGSVAAAVDSALEGFEHPGLDRELQWDLRRGADVARSLLAAVGDPDRALRVAAAVDAAERALAPLASGLPVQPIHGDLTDDNVIVARGPVADARNLTVIDFGDLALGWRAAELAVTCSSLLHHRPGDPLAVLPAAAAFHARAPLSVPEARALWPLLVLRAAVLVGAGWAQTGIEPGNEYAAERMDHEWLIFETATCLPIEVATAAVLAELDLPTRTAPTAADDAAAGALCMLEDAYVLDLGVESPHLADGCWLEDGIEERLAAEALTRHATVVLPRGDPRLTRTAVNSRAAGATVPLALQLYTNAPVGLRAPWAGMARTVGPHALELLAGDGTRLLLDGVATAARGAARVGAGDALAVVPASSPGRSGPASVRIATADAPEAVPLFAVPGHAAAWRILAPDPGPLLGLPARAAPASASAEQRRRERLLSSAQERYFAKPPHIERGWRHHLVDADGRAYVDMVNNVAGIGHSHPAVARAAAEQLRLLNTNSRFLYRSLAEYGERLVALAPAGSGLDTVLLVNSGSEAVDLAIRLAWAATGRTTMVALREAYHGWTVGADAVTTSAYDNPRALASRPEWVHVADVPNPLRGRHTGPGAGAAYAAELAGELDGLRRDGRPAAAFICESVLGNAGGVLLPDGYLRDVYAAVRAHGGLCIADEIQVGFGRMGSGFWGFGLQGVVPDIVTIAKPMGNGFPIGGVLTTRAIAEALGGEGMFFSSAGGSPLACRVGLAVLDAMRDESLAENARDVGGHLRRRLEELGERHPMVAHVHGAGLYLGVELVTDRATLEPAARETAAICERLRELGVIVQPTSERQNVLKIKPPLCLTRESADFVVDAIDHVLSTGW</sequence>
<dbReference type="EMBL" id="JBHDLJ010000002">
    <property type="protein sequence ID" value="MFB0833521.1"/>
    <property type="molecule type" value="Genomic_DNA"/>
</dbReference>
<dbReference type="PROSITE" id="PS00600">
    <property type="entry name" value="AA_TRANSFER_CLASS_3"/>
    <property type="match status" value="1"/>
</dbReference>
<dbReference type="InterPro" id="IPR049704">
    <property type="entry name" value="Aminotrans_3_PPA_site"/>
</dbReference>
<dbReference type="RefSeq" id="WP_373970689.1">
    <property type="nucleotide sequence ID" value="NZ_JBHDLJ010000002.1"/>
</dbReference>
<dbReference type="CDD" id="cd00610">
    <property type="entry name" value="OAT_like"/>
    <property type="match status" value="1"/>
</dbReference>
<gene>
    <name evidence="4" type="ORF">ACETWP_02890</name>
</gene>
<keyword evidence="4" id="KW-0808">Transferase</keyword>
<dbReference type="GO" id="GO:0008483">
    <property type="term" value="F:transaminase activity"/>
    <property type="evidence" value="ECO:0007669"/>
    <property type="project" value="UniProtKB-KW"/>
</dbReference>
<dbReference type="InterPro" id="IPR015422">
    <property type="entry name" value="PyrdxlP-dep_Trfase_small"/>
</dbReference>
<dbReference type="Gene3D" id="3.40.640.10">
    <property type="entry name" value="Type I PLP-dependent aspartate aminotransferase-like (Major domain)"/>
    <property type="match status" value="1"/>
</dbReference>
<dbReference type="Proteomes" id="UP001575652">
    <property type="component" value="Unassembled WGS sequence"/>
</dbReference>
<evidence type="ECO:0000256" key="2">
    <source>
        <dbReference type="ARBA" id="ARBA00022898"/>
    </source>
</evidence>
<keyword evidence="4" id="KW-0032">Aminotransferase</keyword>
<dbReference type="PANTHER" id="PTHR45688:SF13">
    <property type="entry name" value="ALANINE--GLYOXYLATE AMINOTRANSFERASE 2-LIKE"/>
    <property type="match status" value="1"/>
</dbReference>
<dbReference type="PANTHER" id="PTHR45688">
    <property type="match status" value="1"/>
</dbReference>
<feature type="domain" description="Aminoglycoside phosphotransferase" evidence="3">
    <location>
        <begin position="57"/>
        <end position="286"/>
    </location>
</feature>
<keyword evidence="2" id="KW-0663">Pyridoxal phosphate</keyword>
<evidence type="ECO:0000259" key="3">
    <source>
        <dbReference type="Pfam" id="PF01636"/>
    </source>
</evidence>
<dbReference type="InterPro" id="IPR005814">
    <property type="entry name" value="Aminotrans_3"/>
</dbReference>
<dbReference type="InterPro" id="IPR015424">
    <property type="entry name" value="PyrdxlP-dep_Trfase"/>
</dbReference>
<evidence type="ECO:0000313" key="5">
    <source>
        <dbReference type="Proteomes" id="UP001575652"/>
    </source>
</evidence>
<dbReference type="NCBIfam" id="NF004800">
    <property type="entry name" value="PRK06149.1"/>
    <property type="match status" value="1"/>
</dbReference>
<dbReference type="SUPFAM" id="SSF56112">
    <property type="entry name" value="Protein kinase-like (PK-like)"/>
    <property type="match status" value="1"/>
</dbReference>
<dbReference type="InterPro" id="IPR002575">
    <property type="entry name" value="Aminoglycoside_PTrfase"/>
</dbReference>
<accession>A0ABV4UIZ5</accession>